<dbReference type="GO" id="GO:0008474">
    <property type="term" value="F:palmitoyl-(protein) hydrolase activity"/>
    <property type="evidence" value="ECO:0007669"/>
    <property type="project" value="UniProtKB-EC"/>
</dbReference>
<dbReference type="OrthoDB" id="2418081at2759"/>
<dbReference type="PANTHER" id="PTHR10655:SF17">
    <property type="entry name" value="LYSOPHOSPHOLIPASE-LIKE PROTEIN 1"/>
    <property type="match status" value="1"/>
</dbReference>
<evidence type="ECO:0000313" key="17">
    <source>
        <dbReference type="EMBL" id="QKX59986.1"/>
    </source>
</evidence>
<protein>
    <recommendedName>
        <fullName evidence="4">Acyl-protein thioesterase 1</fullName>
        <ecNumber evidence="3">3.1.2.22</ecNumber>
    </recommendedName>
    <alternativeName>
        <fullName evidence="14">Palmitoyl-protein hydrolase</fullName>
    </alternativeName>
</protein>
<keyword evidence="10" id="KW-0276">Fatty acid metabolism</keyword>
<dbReference type="GO" id="GO:0005737">
    <property type="term" value="C:cytoplasm"/>
    <property type="evidence" value="ECO:0007669"/>
    <property type="project" value="UniProtKB-SubCell"/>
</dbReference>
<evidence type="ECO:0000256" key="7">
    <source>
        <dbReference type="ARBA" id="ARBA00022630"/>
    </source>
</evidence>
<keyword evidence="18" id="KW-1185">Reference proteome</keyword>
<evidence type="ECO:0000256" key="2">
    <source>
        <dbReference type="ARBA" id="ARBA00006499"/>
    </source>
</evidence>
<name>A0A7H8R1Q1_TALRU</name>
<evidence type="ECO:0000256" key="9">
    <source>
        <dbReference type="ARBA" id="ARBA00022801"/>
    </source>
</evidence>
<dbReference type="InterPro" id="IPR013785">
    <property type="entry name" value="Aldolase_TIM"/>
</dbReference>
<comment type="subcellular location">
    <subcellularLocation>
        <location evidence="1">Cytoplasm</location>
    </subcellularLocation>
</comment>
<evidence type="ECO:0000256" key="12">
    <source>
        <dbReference type="ARBA" id="ARBA00023098"/>
    </source>
</evidence>
<gene>
    <name evidence="17" type="ORF">TRUGW13939_07128</name>
</gene>
<dbReference type="CDD" id="cd04730">
    <property type="entry name" value="NPD_like"/>
    <property type="match status" value="1"/>
</dbReference>
<evidence type="ECO:0000256" key="11">
    <source>
        <dbReference type="ARBA" id="ARBA00023002"/>
    </source>
</evidence>
<dbReference type="AlphaFoldDB" id="A0A7H8R1Q1"/>
<dbReference type="GO" id="GO:0052689">
    <property type="term" value="F:carboxylic ester hydrolase activity"/>
    <property type="evidence" value="ECO:0007669"/>
    <property type="project" value="UniProtKB-KW"/>
</dbReference>
<organism evidence="17 18">
    <name type="scientific">Talaromyces rugulosus</name>
    <name type="common">Penicillium rugulosum</name>
    <dbReference type="NCBI Taxonomy" id="121627"/>
    <lineage>
        <taxon>Eukaryota</taxon>
        <taxon>Fungi</taxon>
        <taxon>Dikarya</taxon>
        <taxon>Ascomycota</taxon>
        <taxon>Pezizomycotina</taxon>
        <taxon>Eurotiomycetes</taxon>
        <taxon>Eurotiomycetidae</taxon>
        <taxon>Eurotiales</taxon>
        <taxon>Trichocomaceae</taxon>
        <taxon>Talaromyces</taxon>
        <taxon>Talaromyces sect. Islandici</taxon>
    </lineage>
</organism>
<dbReference type="Gene3D" id="3.40.50.1820">
    <property type="entry name" value="alpha/beta hydrolase"/>
    <property type="match status" value="1"/>
</dbReference>
<sequence>MAQLAKNLLRSYPWATTPFIVSAPMRVMAGPALALATSRAGGLGFLGPTVKTSDMVADLEKVSATLKSSATSSNSPSGFNDISSKTASLPIGVGFQLWSDDLEAAASAIHKFKPCAAWLFAPREGQRDIEEWSRRIRSASPGTQIWVQIGTITEAKLLAQSSEQPDVIVVQGSEAGGHGRAKDGLGLMALFPEVADVLADTHIPLFAAGGIADGRGAAAALCLGASGIVMGTRFLASTEARISKGYQDEIVRASNGAITTTRTLLYNHLRGTTGWPEPYSPRTIINRSFIEHQAGRSFDELKELHDQATKTGDNGWGPEGRLATYAGASIGLIHEVKDAASIVHDMSGRAPFIVPALKKHTATVIMAHGLGDSGAGWVGLAQNWRRRNKFDEISFIFPNAPSIPITVNMGMSMPGWYDIAHLGRDMGFEELQQNQDERGILKSRDYFNTLIKEEIDKGIDPSRIVLGGFSQGGAISLFTGVTNTRKLGGVFGMSSYLLLAERLKEFCPEGELPNQKTPFFLAHGMVDDVVKFEFGDMTQKHLKSLGFDVEFHSYPDLPHSAEPAEIEDLENFISKVLPPQSEAGAAGL</sequence>
<dbReference type="InterPro" id="IPR004136">
    <property type="entry name" value="NMO"/>
</dbReference>
<evidence type="ECO:0000256" key="13">
    <source>
        <dbReference type="ARBA" id="ARBA00029392"/>
    </source>
</evidence>
<dbReference type="GeneID" id="55994621"/>
<evidence type="ECO:0000256" key="1">
    <source>
        <dbReference type="ARBA" id="ARBA00004496"/>
    </source>
</evidence>
<keyword evidence="9" id="KW-0378">Hydrolase</keyword>
<evidence type="ECO:0000256" key="15">
    <source>
        <dbReference type="ARBA" id="ARBA00047337"/>
    </source>
</evidence>
<dbReference type="PANTHER" id="PTHR10655">
    <property type="entry name" value="LYSOPHOSPHOLIPASE-RELATED"/>
    <property type="match status" value="1"/>
</dbReference>
<evidence type="ECO:0000313" key="18">
    <source>
        <dbReference type="Proteomes" id="UP000509510"/>
    </source>
</evidence>
<evidence type="ECO:0000256" key="5">
    <source>
        <dbReference type="ARBA" id="ARBA00022487"/>
    </source>
</evidence>
<evidence type="ECO:0000256" key="14">
    <source>
        <dbReference type="ARBA" id="ARBA00031195"/>
    </source>
</evidence>
<dbReference type="Pfam" id="PF02230">
    <property type="entry name" value="Abhydrolase_2"/>
    <property type="match status" value="1"/>
</dbReference>
<dbReference type="Pfam" id="PF03060">
    <property type="entry name" value="NMO"/>
    <property type="match status" value="1"/>
</dbReference>
<evidence type="ECO:0000256" key="6">
    <source>
        <dbReference type="ARBA" id="ARBA00022490"/>
    </source>
</evidence>
<comment type="function">
    <text evidence="13">Hydrolyzes fatty acids from S-acylated cysteine residues in proteins with a strong preference for palmitoylated G-alpha proteins over other acyl substrates. Mediates the deacylation of G-alpha proteins such as GPA1 in vivo, but has weak or no activity toward palmitoylated Ras proteins. Has weak lysophospholipase activity in vitro; however such activity may not exist in vivo.</text>
</comment>
<comment type="catalytic activity">
    <reaction evidence="15">
        <text>S-hexadecanoyl-L-cysteinyl-[protein] + H2O = L-cysteinyl-[protein] + hexadecanoate + H(+)</text>
        <dbReference type="Rhea" id="RHEA:19233"/>
        <dbReference type="Rhea" id="RHEA-COMP:10131"/>
        <dbReference type="Rhea" id="RHEA-COMP:11032"/>
        <dbReference type="ChEBI" id="CHEBI:7896"/>
        <dbReference type="ChEBI" id="CHEBI:15377"/>
        <dbReference type="ChEBI" id="CHEBI:15378"/>
        <dbReference type="ChEBI" id="CHEBI:29950"/>
        <dbReference type="ChEBI" id="CHEBI:74151"/>
        <dbReference type="EC" id="3.1.2.22"/>
    </reaction>
</comment>
<keyword evidence="5" id="KW-0719">Serine esterase</keyword>
<evidence type="ECO:0000256" key="4">
    <source>
        <dbReference type="ARBA" id="ARBA00014923"/>
    </source>
</evidence>
<dbReference type="GO" id="GO:0006631">
    <property type="term" value="P:fatty acid metabolic process"/>
    <property type="evidence" value="ECO:0007669"/>
    <property type="project" value="UniProtKB-KW"/>
</dbReference>
<dbReference type="SUPFAM" id="SSF51412">
    <property type="entry name" value="Inosine monophosphate dehydrogenase (IMPDH)"/>
    <property type="match status" value="1"/>
</dbReference>
<dbReference type="Proteomes" id="UP000509510">
    <property type="component" value="Chromosome IV"/>
</dbReference>
<keyword evidence="11" id="KW-0560">Oxidoreductase</keyword>
<dbReference type="EMBL" id="CP055901">
    <property type="protein sequence ID" value="QKX59986.1"/>
    <property type="molecule type" value="Genomic_DNA"/>
</dbReference>
<dbReference type="EC" id="3.1.2.22" evidence="3"/>
<dbReference type="InterPro" id="IPR003140">
    <property type="entry name" value="PLipase/COase/thioEstase"/>
</dbReference>
<dbReference type="SUPFAM" id="SSF53474">
    <property type="entry name" value="alpha/beta-Hydrolases"/>
    <property type="match status" value="1"/>
</dbReference>
<dbReference type="KEGG" id="trg:TRUGW13939_07128"/>
<feature type="domain" description="Phospholipase/carboxylesterase/thioesterase" evidence="16">
    <location>
        <begin position="351"/>
        <end position="576"/>
    </location>
</feature>
<keyword evidence="6" id="KW-0963">Cytoplasm</keyword>
<evidence type="ECO:0000256" key="3">
    <source>
        <dbReference type="ARBA" id="ARBA00012423"/>
    </source>
</evidence>
<evidence type="ECO:0000259" key="16">
    <source>
        <dbReference type="Pfam" id="PF02230"/>
    </source>
</evidence>
<reference evidence="18" key="1">
    <citation type="submission" date="2020-06" db="EMBL/GenBank/DDBJ databases">
        <title>A chromosome-scale genome assembly of Talaromyces rugulosus W13939.</title>
        <authorList>
            <person name="Wang B."/>
            <person name="Guo L."/>
            <person name="Ye K."/>
            <person name="Wang L."/>
        </authorList>
    </citation>
    <scope>NUCLEOTIDE SEQUENCE [LARGE SCALE GENOMIC DNA]</scope>
    <source>
        <strain evidence="18">W13939</strain>
    </source>
</reference>
<dbReference type="InterPro" id="IPR029058">
    <property type="entry name" value="AB_hydrolase_fold"/>
</dbReference>
<dbReference type="Gene3D" id="3.20.20.70">
    <property type="entry name" value="Aldolase class I"/>
    <property type="match status" value="1"/>
</dbReference>
<evidence type="ECO:0000256" key="8">
    <source>
        <dbReference type="ARBA" id="ARBA00022643"/>
    </source>
</evidence>
<keyword evidence="12" id="KW-0443">Lipid metabolism</keyword>
<dbReference type="GO" id="GO:0018580">
    <property type="term" value="F:nitronate monooxygenase activity"/>
    <property type="evidence" value="ECO:0007669"/>
    <property type="project" value="InterPro"/>
</dbReference>
<comment type="similarity">
    <text evidence="2">Belongs to the AB hydrolase superfamily. AB hydrolase 2 family.</text>
</comment>
<evidence type="ECO:0000256" key="10">
    <source>
        <dbReference type="ARBA" id="ARBA00022832"/>
    </source>
</evidence>
<proteinExistence type="inferred from homology"/>
<dbReference type="InterPro" id="IPR050565">
    <property type="entry name" value="LYPA1-2/EST-like"/>
</dbReference>
<keyword evidence="7" id="KW-0285">Flavoprotein</keyword>
<dbReference type="RefSeq" id="XP_035346163.1">
    <property type="nucleotide sequence ID" value="XM_035490270.1"/>
</dbReference>
<dbReference type="FunFam" id="3.40.50.1820:FF:000010">
    <property type="entry name" value="Acyl-protein thioesterase 2"/>
    <property type="match status" value="1"/>
</dbReference>
<accession>A0A7H8R1Q1</accession>
<keyword evidence="8" id="KW-0288">FMN</keyword>